<dbReference type="InterPro" id="IPR013766">
    <property type="entry name" value="Thioredoxin_domain"/>
</dbReference>
<proteinExistence type="predicted"/>
<keyword evidence="3" id="KW-0676">Redox-active center</keyword>
<dbReference type="RefSeq" id="WP_169200006.1">
    <property type="nucleotide sequence ID" value="NZ_WTVH02000010.1"/>
</dbReference>
<keyword evidence="2" id="KW-0201">Cytochrome c-type biogenesis</keyword>
<dbReference type="InterPro" id="IPR050553">
    <property type="entry name" value="Thioredoxin_ResA/DsbE_sf"/>
</dbReference>
<gene>
    <name evidence="5" type="ORF">GO608_15835</name>
</gene>
<dbReference type="Pfam" id="PF08534">
    <property type="entry name" value="Redoxin"/>
    <property type="match status" value="1"/>
</dbReference>
<sequence length="182" mass="19585">MKGIGRRHLIIVAVAVLAAVAGFLVSRSTSDPAPAVQVDPAAGNAILALTLPDSHGEPQALQQWRDRVLVVNFWATWCPPCLTEIPDFAAVSRSFVDSPVQFVGLGIDKAESVRKFGEEHDVPYPLLIGTPQTLELTSALGNAVQALPYTIIFDRAGKIAHIKLGTLNRTELEGKIRALVDE</sequence>
<dbReference type="SUPFAM" id="SSF52833">
    <property type="entry name" value="Thioredoxin-like"/>
    <property type="match status" value="1"/>
</dbReference>
<accession>A0ABX1N6A1</accession>
<evidence type="ECO:0000256" key="3">
    <source>
        <dbReference type="ARBA" id="ARBA00023284"/>
    </source>
</evidence>
<feature type="domain" description="Thioredoxin" evidence="4">
    <location>
        <begin position="40"/>
        <end position="181"/>
    </location>
</feature>
<dbReference type="CDD" id="cd02966">
    <property type="entry name" value="TlpA_like_family"/>
    <property type="match status" value="1"/>
</dbReference>
<evidence type="ECO:0000256" key="2">
    <source>
        <dbReference type="ARBA" id="ARBA00022748"/>
    </source>
</evidence>
<dbReference type="PANTHER" id="PTHR42852:SF17">
    <property type="entry name" value="THIOREDOXIN-LIKE PROTEIN HI_1115"/>
    <property type="match status" value="1"/>
</dbReference>
<protein>
    <submittedName>
        <fullName evidence="5">Redoxin family protein</fullName>
    </submittedName>
</protein>
<dbReference type="InterPro" id="IPR013740">
    <property type="entry name" value="Redoxin"/>
</dbReference>
<dbReference type="InterPro" id="IPR017937">
    <property type="entry name" value="Thioredoxin_CS"/>
</dbReference>
<dbReference type="InterPro" id="IPR036249">
    <property type="entry name" value="Thioredoxin-like_sf"/>
</dbReference>
<dbReference type="PROSITE" id="PS00194">
    <property type="entry name" value="THIOREDOXIN_1"/>
    <property type="match status" value="1"/>
</dbReference>
<evidence type="ECO:0000259" key="4">
    <source>
        <dbReference type="PROSITE" id="PS51352"/>
    </source>
</evidence>
<dbReference type="Gene3D" id="3.40.30.10">
    <property type="entry name" value="Glutaredoxin"/>
    <property type="match status" value="1"/>
</dbReference>
<organism evidence="5 6">
    <name type="scientific">Aromatoleum buckelii</name>
    <dbReference type="NCBI Taxonomy" id="200254"/>
    <lineage>
        <taxon>Bacteria</taxon>
        <taxon>Pseudomonadati</taxon>
        <taxon>Pseudomonadota</taxon>
        <taxon>Betaproteobacteria</taxon>
        <taxon>Rhodocyclales</taxon>
        <taxon>Rhodocyclaceae</taxon>
        <taxon>Aromatoleum</taxon>
    </lineage>
</organism>
<evidence type="ECO:0000313" key="6">
    <source>
        <dbReference type="Proteomes" id="UP000601990"/>
    </source>
</evidence>
<dbReference type="PROSITE" id="PS51352">
    <property type="entry name" value="THIOREDOXIN_2"/>
    <property type="match status" value="1"/>
</dbReference>
<name>A0ABX1N6A1_9RHOO</name>
<evidence type="ECO:0000256" key="1">
    <source>
        <dbReference type="ARBA" id="ARBA00004196"/>
    </source>
</evidence>
<dbReference type="PANTHER" id="PTHR42852">
    <property type="entry name" value="THIOL:DISULFIDE INTERCHANGE PROTEIN DSBE"/>
    <property type="match status" value="1"/>
</dbReference>
<evidence type="ECO:0000313" key="5">
    <source>
        <dbReference type="EMBL" id="NMF94788.1"/>
    </source>
</evidence>
<dbReference type="Proteomes" id="UP000601990">
    <property type="component" value="Unassembled WGS sequence"/>
</dbReference>
<keyword evidence="6" id="KW-1185">Reference proteome</keyword>
<comment type="caution">
    <text evidence="5">The sequence shown here is derived from an EMBL/GenBank/DDBJ whole genome shotgun (WGS) entry which is preliminary data.</text>
</comment>
<reference evidence="5" key="1">
    <citation type="submission" date="2019-12" db="EMBL/GenBank/DDBJ databases">
        <title>Comparative genomics gives insights into the taxonomy of the Azoarcus-Aromatoleum group and reveals separate origins of nif in the plant-associated Azoarcus and non-plant-associated Aromatoleum sub-groups.</title>
        <authorList>
            <person name="Lafos M."/>
            <person name="Maluk M."/>
            <person name="Batista M."/>
            <person name="Junghare M."/>
            <person name="Carmona M."/>
            <person name="Faoro H."/>
            <person name="Cruz L.M."/>
            <person name="Battistoni F."/>
            <person name="De Souza E."/>
            <person name="Pedrosa F."/>
            <person name="Chen W.-M."/>
            <person name="Poole P.S."/>
            <person name="Dixon R.A."/>
            <person name="James E.K."/>
        </authorList>
    </citation>
    <scope>NUCLEOTIDE SEQUENCE</scope>
    <source>
        <strain evidence="5">U120</strain>
    </source>
</reference>
<comment type="subcellular location">
    <subcellularLocation>
        <location evidence="1">Cell envelope</location>
    </subcellularLocation>
</comment>
<dbReference type="EMBL" id="WTVH01000037">
    <property type="protein sequence ID" value="NMF94788.1"/>
    <property type="molecule type" value="Genomic_DNA"/>
</dbReference>